<dbReference type="EMBL" id="FNBN01000009">
    <property type="protein sequence ID" value="SDH17285.1"/>
    <property type="molecule type" value="Genomic_DNA"/>
</dbReference>
<dbReference type="Proteomes" id="UP000199045">
    <property type="component" value="Unassembled WGS sequence"/>
</dbReference>
<dbReference type="AlphaFoldDB" id="A0A1G8A8G3"/>
<protein>
    <submittedName>
        <fullName evidence="1">Uncharacterized protein</fullName>
    </submittedName>
</protein>
<accession>A0A1G8A8G3</accession>
<evidence type="ECO:0000313" key="1">
    <source>
        <dbReference type="EMBL" id="SDH17285.1"/>
    </source>
</evidence>
<name>A0A1G8A8G3_CHIFI</name>
<proteinExistence type="predicted"/>
<sequence>MTYSYKIVKMTYSLNSAGFSMGWRAAVSLKLKLLRVIKSGCIKNK</sequence>
<evidence type="ECO:0000313" key="2">
    <source>
        <dbReference type="Proteomes" id="UP000199045"/>
    </source>
</evidence>
<reference evidence="1 2" key="1">
    <citation type="submission" date="2016-10" db="EMBL/GenBank/DDBJ databases">
        <authorList>
            <person name="de Groot N.N."/>
        </authorList>
    </citation>
    <scope>NUCLEOTIDE SEQUENCE [LARGE SCALE GENOMIC DNA]</scope>
    <source>
        <strain evidence="1 2">DSM 527</strain>
    </source>
</reference>
<organism evidence="1 2">
    <name type="scientific">Chitinophaga filiformis</name>
    <name type="common">Myxococcus filiformis</name>
    <name type="synonym">Flexibacter filiformis</name>
    <dbReference type="NCBI Taxonomy" id="104663"/>
    <lineage>
        <taxon>Bacteria</taxon>
        <taxon>Pseudomonadati</taxon>
        <taxon>Bacteroidota</taxon>
        <taxon>Chitinophagia</taxon>
        <taxon>Chitinophagales</taxon>
        <taxon>Chitinophagaceae</taxon>
        <taxon>Chitinophaga</taxon>
    </lineage>
</organism>
<gene>
    <name evidence="1" type="ORF">SAMN04488121_109163</name>
</gene>